<dbReference type="Proteomes" id="UP000243819">
    <property type="component" value="Unassembled WGS sequence"/>
</dbReference>
<name>A0A1I0AM60_9FIRM</name>
<gene>
    <name evidence="3" type="ORF">SAMN03080614_10249</name>
</gene>
<dbReference type="InterPro" id="IPR002347">
    <property type="entry name" value="SDR_fam"/>
</dbReference>
<keyword evidence="4" id="KW-1185">Reference proteome</keyword>
<evidence type="ECO:0000256" key="2">
    <source>
        <dbReference type="ARBA" id="ARBA00023002"/>
    </source>
</evidence>
<evidence type="ECO:0000256" key="1">
    <source>
        <dbReference type="ARBA" id="ARBA00006484"/>
    </source>
</evidence>
<dbReference type="EMBL" id="FOIF01000024">
    <property type="protein sequence ID" value="SES95426.1"/>
    <property type="molecule type" value="Genomic_DNA"/>
</dbReference>
<organism evidence="3 4">
    <name type="scientific">Anaerobranca gottschalkii DSM 13577</name>
    <dbReference type="NCBI Taxonomy" id="1120990"/>
    <lineage>
        <taxon>Bacteria</taxon>
        <taxon>Bacillati</taxon>
        <taxon>Bacillota</taxon>
        <taxon>Clostridia</taxon>
        <taxon>Eubacteriales</taxon>
        <taxon>Proteinivoracaceae</taxon>
        <taxon>Anaerobranca</taxon>
    </lineage>
</organism>
<dbReference type="PRINTS" id="PR00081">
    <property type="entry name" value="GDHRDH"/>
</dbReference>
<evidence type="ECO:0000313" key="3">
    <source>
        <dbReference type="EMBL" id="SES95426.1"/>
    </source>
</evidence>
<accession>A0A1I0AM60</accession>
<dbReference type="PANTHER" id="PTHR24321:SF8">
    <property type="entry name" value="ESTRADIOL 17-BETA-DEHYDROGENASE 8-RELATED"/>
    <property type="match status" value="1"/>
</dbReference>
<dbReference type="Pfam" id="PF13561">
    <property type="entry name" value="adh_short_C2"/>
    <property type="match status" value="1"/>
</dbReference>
<dbReference type="InterPro" id="IPR020904">
    <property type="entry name" value="Sc_DH/Rdtase_CS"/>
</dbReference>
<reference evidence="4" key="1">
    <citation type="submission" date="2016-10" db="EMBL/GenBank/DDBJ databases">
        <authorList>
            <person name="Varghese N."/>
            <person name="Submissions S."/>
        </authorList>
    </citation>
    <scope>NUCLEOTIDE SEQUENCE [LARGE SCALE GENOMIC DNA]</scope>
    <source>
        <strain evidence="4">DSM 13577</strain>
    </source>
</reference>
<comment type="similarity">
    <text evidence="1">Belongs to the short-chain dehydrogenases/reductases (SDR) family.</text>
</comment>
<evidence type="ECO:0008006" key="5">
    <source>
        <dbReference type="Google" id="ProtNLM"/>
    </source>
</evidence>
<dbReference type="Gene3D" id="3.40.50.720">
    <property type="entry name" value="NAD(P)-binding Rossmann-like Domain"/>
    <property type="match status" value="1"/>
</dbReference>
<dbReference type="InterPro" id="IPR036291">
    <property type="entry name" value="NAD(P)-bd_dom_sf"/>
</dbReference>
<evidence type="ECO:0000313" key="4">
    <source>
        <dbReference type="Proteomes" id="UP000243819"/>
    </source>
</evidence>
<dbReference type="NCBIfam" id="NF005559">
    <property type="entry name" value="PRK07231.1"/>
    <property type="match status" value="1"/>
</dbReference>
<dbReference type="PROSITE" id="PS00061">
    <property type="entry name" value="ADH_SHORT"/>
    <property type="match status" value="1"/>
</dbReference>
<dbReference type="FunFam" id="3.40.50.720:FF:000084">
    <property type="entry name" value="Short-chain dehydrogenase reductase"/>
    <property type="match status" value="1"/>
</dbReference>
<dbReference type="GO" id="GO:0008206">
    <property type="term" value="P:bile acid metabolic process"/>
    <property type="evidence" value="ECO:0007669"/>
    <property type="project" value="UniProtKB-ARBA"/>
</dbReference>
<dbReference type="AlphaFoldDB" id="A0A1I0AM60"/>
<dbReference type="OrthoDB" id="9803333at2"/>
<dbReference type="PANTHER" id="PTHR24321">
    <property type="entry name" value="DEHYDROGENASES, SHORT CHAIN"/>
    <property type="match status" value="1"/>
</dbReference>
<dbReference type="STRING" id="1120990.SAMN03080614_10249"/>
<protein>
    <recommendedName>
        <fullName evidence="5">NAD(P)-dependent dehydrogenase, short-chain alcohol dehydrogenase family</fullName>
    </recommendedName>
</protein>
<keyword evidence="2" id="KW-0560">Oxidoreductase</keyword>
<dbReference type="GO" id="GO:0016491">
    <property type="term" value="F:oxidoreductase activity"/>
    <property type="evidence" value="ECO:0007669"/>
    <property type="project" value="UniProtKB-KW"/>
</dbReference>
<proteinExistence type="inferred from homology"/>
<dbReference type="PRINTS" id="PR00080">
    <property type="entry name" value="SDRFAMILY"/>
</dbReference>
<dbReference type="SUPFAM" id="SSF51735">
    <property type="entry name" value="NAD(P)-binding Rossmann-fold domains"/>
    <property type="match status" value="1"/>
</dbReference>
<sequence>MVSYNGIKEYLDKVVIVTGGGNGIGRGLCEAFASQGAKVVIAEIDKVKGKELEDILNSNGYIAHFIYTDMGNPDSIIEMVEKVEKMWGKLDILVNNAAVGHNSPLWERDDRDWERVIAVNLSGPYYAAKYCSKLMAKGKGGVIINIASTRAFMSEENTEPYSASKGGIIALTHSLAISLGKYNIRVNSISPGWIHTGAESELTEGDHRQHPVGRVGKIEDIVSTCLYLTSERAGFITGENIIIDGGMTKKMIYI</sequence>
<dbReference type="RefSeq" id="WP_091350685.1">
    <property type="nucleotide sequence ID" value="NZ_FOIF01000024.1"/>
</dbReference>